<evidence type="ECO:0000256" key="2">
    <source>
        <dbReference type="ARBA" id="ARBA00022448"/>
    </source>
</evidence>
<keyword evidence="4" id="KW-1000">Mitochondrion outer membrane</keyword>
<evidence type="ECO:0000256" key="4">
    <source>
        <dbReference type="ARBA" id="ARBA00022787"/>
    </source>
</evidence>
<dbReference type="GO" id="GO:0008320">
    <property type="term" value="F:protein transmembrane transporter activity"/>
    <property type="evidence" value="ECO:0007669"/>
    <property type="project" value="TreeGrafter"/>
</dbReference>
<keyword evidence="2" id="KW-0813">Transport</keyword>
<keyword evidence="5" id="KW-0653">Protein transport</keyword>
<feature type="transmembrane region" description="Helical" evidence="10">
    <location>
        <begin position="24"/>
        <end position="45"/>
    </location>
</feature>
<dbReference type="InterPro" id="IPR019603">
    <property type="entry name" value="Tom5"/>
</dbReference>
<keyword evidence="3 10" id="KW-0812">Transmembrane</keyword>
<dbReference type="GO" id="GO:0006626">
    <property type="term" value="P:protein targeting to mitochondrion"/>
    <property type="evidence" value="ECO:0007669"/>
    <property type="project" value="TreeGrafter"/>
</dbReference>
<dbReference type="AlphaFoldDB" id="A0A0X8HSQ6"/>
<dbReference type="OrthoDB" id="3999796at2759"/>
<dbReference type="GO" id="GO:0005742">
    <property type="term" value="C:mitochondrial outer membrane translocase complex"/>
    <property type="evidence" value="ECO:0007669"/>
    <property type="project" value="TreeGrafter"/>
</dbReference>
<keyword evidence="8 10" id="KW-0472">Membrane</keyword>
<sequence>MFGLGEQQPSEEELKKHQEQTNSVIISAAYVAALLWTSPMLWSFIRKQWK</sequence>
<comment type="similarity">
    <text evidence="9">Belongs to the Tom5 family.</text>
</comment>
<keyword evidence="6 10" id="KW-1133">Transmembrane helix</keyword>
<proteinExistence type="inferred from homology"/>
<evidence type="ECO:0000256" key="1">
    <source>
        <dbReference type="ARBA" id="ARBA00004572"/>
    </source>
</evidence>
<evidence type="ECO:0000256" key="5">
    <source>
        <dbReference type="ARBA" id="ARBA00022927"/>
    </source>
</evidence>
<evidence type="ECO:0000256" key="6">
    <source>
        <dbReference type="ARBA" id="ARBA00022989"/>
    </source>
</evidence>
<evidence type="ECO:0000256" key="9">
    <source>
        <dbReference type="ARBA" id="ARBA00025716"/>
    </source>
</evidence>
<evidence type="ECO:0000256" key="3">
    <source>
        <dbReference type="ARBA" id="ARBA00022692"/>
    </source>
</evidence>
<comment type="subcellular location">
    <subcellularLocation>
        <location evidence="1">Mitochondrion outer membrane</location>
        <topology evidence="1">Single-pass membrane protein</topology>
    </subcellularLocation>
</comment>
<evidence type="ECO:0000256" key="8">
    <source>
        <dbReference type="ARBA" id="ARBA00023136"/>
    </source>
</evidence>
<reference evidence="11 12" key="1">
    <citation type="submission" date="2016-01" db="EMBL/GenBank/DDBJ databases">
        <title>Genome sequence of the yeast Holleya sinecauda.</title>
        <authorList>
            <person name="Dietrich F.S."/>
        </authorList>
    </citation>
    <scope>NUCLEOTIDE SEQUENCE [LARGE SCALE GENOMIC DNA]</scope>
    <source>
        <strain evidence="11 12">ATCC 58844</strain>
    </source>
</reference>
<dbReference type="Proteomes" id="UP000243052">
    <property type="component" value="Chromosome iv"/>
</dbReference>
<dbReference type="EMBL" id="CP014244">
    <property type="protein sequence ID" value="AMD20708.1"/>
    <property type="molecule type" value="Genomic_DNA"/>
</dbReference>
<dbReference type="RefSeq" id="XP_017987704.1">
    <property type="nucleotide sequence ID" value="XM_018131718.1"/>
</dbReference>
<gene>
    <name evidence="11" type="ORF">AW171_hschr42615</name>
</gene>
<evidence type="ECO:0000313" key="12">
    <source>
        <dbReference type="Proteomes" id="UP000243052"/>
    </source>
</evidence>
<name>A0A0X8HSQ6_9SACH</name>
<dbReference type="PANTHER" id="PTHR28188">
    <property type="entry name" value="MITOCHONDRIAL IMPORT RECEPTOR SUBUNIT TOM5"/>
    <property type="match status" value="1"/>
</dbReference>
<organism evidence="11 12">
    <name type="scientific">Eremothecium sinecaudum</name>
    <dbReference type="NCBI Taxonomy" id="45286"/>
    <lineage>
        <taxon>Eukaryota</taxon>
        <taxon>Fungi</taxon>
        <taxon>Dikarya</taxon>
        <taxon>Ascomycota</taxon>
        <taxon>Saccharomycotina</taxon>
        <taxon>Saccharomycetes</taxon>
        <taxon>Saccharomycetales</taxon>
        <taxon>Saccharomycetaceae</taxon>
        <taxon>Eremothecium</taxon>
    </lineage>
</organism>
<dbReference type="GeneID" id="28723968"/>
<accession>A0A0X8HSQ6</accession>
<evidence type="ECO:0000313" key="11">
    <source>
        <dbReference type="EMBL" id="AMD20708.1"/>
    </source>
</evidence>
<keyword evidence="12" id="KW-1185">Reference proteome</keyword>
<evidence type="ECO:0000256" key="10">
    <source>
        <dbReference type="SAM" id="Phobius"/>
    </source>
</evidence>
<evidence type="ECO:0000256" key="7">
    <source>
        <dbReference type="ARBA" id="ARBA00023128"/>
    </source>
</evidence>
<dbReference type="STRING" id="45286.A0A0X8HSQ6"/>
<keyword evidence="7" id="KW-0496">Mitochondrion</keyword>
<protein>
    <submittedName>
        <fullName evidence="11">HDL036Cp</fullName>
    </submittedName>
</protein>
<dbReference type="Pfam" id="PF10642">
    <property type="entry name" value="Tom5"/>
    <property type="match status" value="1"/>
</dbReference>
<dbReference type="PANTHER" id="PTHR28188:SF1">
    <property type="entry name" value="MITOCHONDRIAL IMPORT RECEPTOR SUBUNIT TOM5"/>
    <property type="match status" value="1"/>
</dbReference>